<dbReference type="GO" id="GO:0003676">
    <property type="term" value="F:nucleic acid binding"/>
    <property type="evidence" value="ECO:0007669"/>
    <property type="project" value="InterPro"/>
</dbReference>
<dbReference type="PANTHER" id="PTHR30231:SF4">
    <property type="entry name" value="PROTEIN NEN2"/>
    <property type="match status" value="1"/>
</dbReference>
<dbReference type="Pfam" id="PF00929">
    <property type="entry name" value="RNase_T"/>
    <property type="match status" value="1"/>
</dbReference>
<dbReference type="InterPro" id="IPR046768">
    <property type="entry name" value="ExoX-like_C"/>
</dbReference>
<gene>
    <name evidence="5" type="ORF">ENJ74_03565</name>
</gene>
<name>A0A7V2SLW4_9BACT</name>
<evidence type="ECO:0000313" key="5">
    <source>
        <dbReference type="EMBL" id="HFC03931.1"/>
    </source>
</evidence>
<evidence type="ECO:0000256" key="2">
    <source>
        <dbReference type="ARBA" id="ARBA00022801"/>
    </source>
</evidence>
<dbReference type="Proteomes" id="UP000885722">
    <property type="component" value="Unassembled WGS sequence"/>
</dbReference>
<dbReference type="InterPro" id="IPR036397">
    <property type="entry name" value="RNaseH_sf"/>
</dbReference>
<dbReference type="Pfam" id="PF20600">
    <property type="entry name" value="ExoX-like_C"/>
    <property type="match status" value="1"/>
</dbReference>
<keyword evidence="1" id="KW-0540">Nuclease</keyword>
<dbReference type="InterPro" id="IPR012337">
    <property type="entry name" value="RNaseH-like_sf"/>
</dbReference>
<dbReference type="PANTHER" id="PTHR30231">
    <property type="entry name" value="DNA POLYMERASE III SUBUNIT EPSILON"/>
    <property type="match status" value="1"/>
</dbReference>
<comment type="caution">
    <text evidence="5">The sequence shown here is derived from an EMBL/GenBank/DDBJ whole genome shotgun (WGS) entry which is preliminary data.</text>
</comment>
<evidence type="ECO:0000256" key="1">
    <source>
        <dbReference type="ARBA" id="ARBA00022722"/>
    </source>
</evidence>
<sequence length="293" mass="34045">MYTIILDTETTGTEAEDRICQLAYLVLDEAGEVVEHYDALCTPPLPVKYDAMAIHHITPEMLEGKPACTETEAFRRLQELNTPENLLVIQNAPFDLAMLAKEGFESRMRLVDTFRIVRKFLTEQKQHGQQYLRYSLGLYRHEPALIEKLGVQVRAHDALGDVIVLKHLYDYLLDSHSAEEMAELCSAPMLLEIMPMGRHRGKRIETVALEHRNDLFYMLENYDLDMDLKYSFEYWLEQTRDRVRVTIGFGKHKGKTPEEVVGEDRNYLEWMRDKADRIPAELKAELVRVLGKE</sequence>
<evidence type="ECO:0000259" key="4">
    <source>
        <dbReference type="SMART" id="SM00479"/>
    </source>
</evidence>
<keyword evidence="3 5" id="KW-0269">Exonuclease</keyword>
<reference evidence="5" key="1">
    <citation type="journal article" date="2020" name="mSystems">
        <title>Genome- and Community-Level Interaction Insights into Carbon Utilization and Element Cycling Functions of Hydrothermarchaeota in Hydrothermal Sediment.</title>
        <authorList>
            <person name="Zhou Z."/>
            <person name="Liu Y."/>
            <person name="Xu W."/>
            <person name="Pan J."/>
            <person name="Luo Z.H."/>
            <person name="Li M."/>
        </authorList>
    </citation>
    <scope>NUCLEOTIDE SEQUENCE [LARGE SCALE GENOMIC DNA]</scope>
    <source>
        <strain evidence="5">HyVt-513</strain>
    </source>
</reference>
<dbReference type="GO" id="GO:0008408">
    <property type="term" value="F:3'-5' exonuclease activity"/>
    <property type="evidence" value="ECO:0007669"/>
    <property type="project" value="TreeGrafter"/>
</dbReference>
<dbReference type="SMART" id="SM00479">
    <property type="entry name" value="EXOIII"/>
    <property type="match status" value="1"/>
</dbReference>
<keyword evidence="2" id="KW-0378">Hydrolase</keyword>
<dbReference type="EMBL" id="DRNO01000240">
    <property type="protein sequence ID" value="HFC03931.1"/>
    <property type="molecule type" value="Genomic_DNA"/>
</dbReference>
<dbReference type="CDD" id="cd06127">
    <property type="entry name" value="DEDDh"/>
    <property type="match status" value="1"/>
</dbReference>
<dbReference type="InterPro" id="IPR013520">
    <property type="entry name" value="Ribonucl_H"/>
</dbReference>
<protein>
    <submittedName>
        <fullName evidence="5">3'-5' exonuclease</fullName>
    </submittedName>
</protein>
<evidence type="ECO:0000256" key="3">
    <source>
        <dbReference type="ARBA" id="ARBA00022839"/>
    </source>
</evidence>
<dbReference type="GO" id="GO:0006259">
    <property type="term" value="P:DNA metabolic process"/>
    <property type="evidence" value="ECO:0007669"/>
    <property type="project" value="UniProtKB-ARBA"/>
</dbReference>
<dbReference type="Gene3D" id="3.30.420.10">
    <property type="entry name" value="Ribonuclease H-like superfamily/Ribonuclease H"/>
    <property type="match status" value="1"/>
</dbReference>
<proteinExistence type="predicted"/>
<accession>A0A7V2SLW4</accession>
<organism evidence="5">
    <name type="scientific">Nitratifractor salsuginis</name>
    <dbReference type="NCBI Taxonomy" id="269261"/>
    <lineage>
        <taxon>Bacteria</taxon>
        <taxon>Pseudomonadati</taxon>
        <taxon>Campylobacterota</taxon>
        <taxon>Epsilonproteobacteria</taxon>
        <taxon>Campylobacterales</taxon>
        <taxon>Sulfurovaceae</taxon>
        <taxon>Nitratifractor</taxon>
    </lineage>
</organism>
<dbReference type="SUPFAM" id="SSF53098">
    <property type="entry name" value="Ribonuclease H-like"/>
    <property type="match status" value="1"/>
</dbReference>
<dbReference type="AlphaFoldDB" id="A0A7V2SLW4"/>
<feature type="domain" description="Exonuclease" evidence="4">
    <location>
        <begin position="2"/>
        <end position="178"/>
    </location>
</feature>